<evidence type="ECO:0000313" key="1">
    <source>
        <dbReference type="EMBL" id="KAH3774589.1"/>
    </source>
</evidence>
<name>A0A9D4IIR1_DREPO</name>
<reference evidence="1" key="1">
    <citation type="journal article" date="2019" name="bioRxiv">
        <title>The Genome of the Zebra Mussel, Dreissena polymorpha: A Resource for Invasive Species Research.</title>
        <authorList>
            <person name="McCartney M.A."/>
            <person name="Auch B."/>
            <person name="Kono T."/>
            <person name="Mallez S."/>
            <person name="Zhang Y."/>
            <person name="Obille A."/>
            <person name="Becker A."/>
            <person name="Abrahante J.E."/>
            <person name="Garbe J."/>
            <person name="Badalamenti J.P."/>
            <person name="Herman A."/>
            <person name="Mangelson H."/>
            <person name="Liachko I."/>
            <person name="Sullivan S."/>
            <person name="Sone E.D."/>
            <person name="Koren S."/>
            <person name="Silverstein K.A.T."/>
            <person name="Beckman K.B."/>
            <person name="Gohl D.M."/>
        </authorList>
    </citation>
    <scope>NUCLEOTIDE SEQUENCE</scope>
    <source>
        <strain evidence="1">Duluth1</strain>
        <tissue evidence="1">Whole animal</tissue>
    </source>
</reference>
<keyword evidence="2" id="KW-1185">Reference proteome</keyword>
<protein>
    <submittedName>
        <fullName evidence="1">Uncharacterized protein</fullName>
    </submittedName>
</protein>
<reference evidence="1" key="2">
    <citation type="submission" date="2020-11" db="EMBL/GenBank/DDBJ databases">
        <authorList>
            <person name="McCartney M.A."/>
            <person name="Auch B."/>
            <person name="Kono T."/>
            <person name="Mallez S."/>
            <person name="Becker A."/>
            <person name="Gohl D.M."/>
            <person name="Silverstein K.A.T."/>
            <person name="Koren S."/>
            <person name="Bechman K.B."/>
            <person name="Herman A."/>
            <person name="Abrahante J.E."/>
            <person name="Garbe J."/>
        </authorList>
    </citation>
    <scope>NUCLEOTIDE SEQUENCE</scope>
    <source>
        <strain evidence="1">Duluth1</strain>
        <tissue evidence="1">Whole animal</tissue>
    </source>
</reference>
<sequence>MTYTVTNANNGTPISGPFDDISNDAYDFGVIHDFKQLDELAKVSLVYRLSK</sequence>
<proteinExistence type="predicted"/>
<dbReference type="AlphaFoldDB" id="A0A9D4IIR1"/>
<gene>
    <name evidence="1" type="ORF">DPMN_175971</name>
</gene>
<evidence type="ECO:0000313" key="2">
    <source>
        <dbReference type="Proteomes" id="UP000828390"/>
    </source>
</evidence>
<accession>A0A9D4IIR1</accession>
<organism evidence="1 2">
    <name type="scientific">Dreissena polymorpha</name>
    <name type="common">Zebra mussel</name>
    <name type="synonym">Mytilus polymorpha</name>
    <dbReference type="NCBI Taxonomy" id="45954"/>
    <lineage>
        <taxon>Eukaryota</taxon>
        <taxon>Metazoa</taxon>
        <taxon>Spiralia</taxon>
        <taxon>Lophotrochozoa</taxon>
        <taxon>Mollusca</taxon>
        <taxon>Bivalvia</taxon>
        <taxon>Autobranchia</taxon>
        <taxon>Heteroconchia</taxon>
        <taxon>Euheterodonta</taxon>
        <taxon>Imparidentia</taxon>
        <taxon>Neoheterodontei</taxon>
        <taxon>Myida</taxon>
        <taxon>Dreissenoidea</taxon>
        <taxon>Dreissenidae</taxon>
        <taxon>Dreissena</taxon>
    </lineage>
</organism>
<comment type="caution">
    <text evidence="1">The sequence shown here is derived from an EMBL/GenBank/DDBJ whole genome shotgun (WGS) entry which is preliminary data.</text>
</comment>
<dbReference type="Proteomes" id="UP000828390">
    <property type="component" value="Unassembled WGS sequence"/>
</dbReference>
<dbReference type="EMBL" id="JAIWYP010000009">
    <property type="protein sequence ID" value="KAH3774589.1"/>
    <property type="molecule type" value="Genomic_DNA"/>
</dbReference>